<dbReference type="PANTHER" id="PTHR33279:SF6">
    <property type="entry name" value="SULFUR CARRIER PROTEIN YEDF-RELATED"/>
    <property type="match status" value="1"/>
</dbReference>
<dbReference type="Gene3D" id="3.30.110.40">
    <property type="entry name" value="TusA-like domain"/>
    <property type="match status" value="1"/>
</dbReference>
<sequence>MKADAILDTLGLYCPMPIVKTAKKIKDLKIGQVLEVISDDEGIKEDMPAWCKRTGNEFLRIEEGEGEYRVYVRKSK</sequence>
<organism evidence="3">
    <name type="scientific">marine sediment metagenome</name>
    <dbReference type="NCBI Taxonomy" id="412755"/>
    <lineage>
        <taxon>unclassified sequences</taxon>
        <taxon>metagenomes</taxon>
        <taxon>ecological metagenomes</taxon>
    </lineage>
</organism>
<protein>
    <recommendedName>
        <fullName evidence="2">UPF0033 domain-containing protein</fullName>
    </recommendedName>
</protein>
<evidence type="ECO:0000259" key="2">
    <source>
        <dbReference type="PROSITE" id="PS01148"/>
    </source>
</evidence>
<dbReference type="SUPFAM" id="SSF64307">
    <property type="entry name" value="SirA-like"/>
    <property type="match status" value="1"/>
</dbReference>
<name>X1KT67_9ZZZZ</name>
<dbReference type="PROSITE" id="PS01148">
    <property type="entry name" value="UPF0033"/>
    <property type="match status" value="1"/>
</dbReference>
<accession>X1KT67</accession>
<dbReference type="InterPro" id="IPR036868">
    <property type="entry name" value="TusA-like_sf"/>
</dbReference>
<feature type="domain" description="UPF0033" evidence="2">
    <location>
        <begin position="7"/>
        <end position="31"/>
    </location>
</feature>
<evidence type="ECO:0000256" key="1">
    <source>
        <dbReference type="ARBA" id="ARBA00008984"/>
    </source>
</evidence>
<dbReference type="InterPro" id="IPR001455">
    <property type="entry name" value="TusA-like"/>
</dbReference>
<dbReference type="AlphaFoldDB" id="X1KT67"/>
<comment type="similarity">
    <text evidence="1">Belongs to the sulfur carrier protein TusA family.</text>
</comment>
<comment type="caution">
    <text evidence="3">The sequence shown here is derived from an EMBL/GenBank/DDBJ whole genome shotgun (WGS) entry which is preliminary data.</text>
</comment>
<dbReference type="EMBL" id="BARV01000324">
    <property type="protein sequence ID" value="GAH96810.1"/>
    <property type="molecule type" value="Genomic_DNA"/>
</dbReference>
<gene>
    <name evidence="3" type="ORF">S06H3_01323</name>
</gene>
<dbReference type="Pfam" id="PF01206">
    <property type="entry name" value="TusA"/>
    <property type="match status" value="1"/>
</dbReference>
<evidence type="ECO:0000313" key="3">
    <source>
        <dbReference type="EMBL" id="GAH96810.1"/>
    </source>
</evidence>
<dbReference type="PANTHER" id="PTHR33279">
    <property type="entry name" value="SULFUR CARRIER PROTEIN YEDF-RELATED"/>
    <property type="match status" value="1"/>
</dbReference>
<reference evidence="3" key="1">
    <citation type="journal article" date="2014" name="Front. Microbiol.">
        <title>High frequency of phylogenetically diverse reductive dehalogenase-homologous genes in deep subseafloor sedimentary metagenomes.</title>
        <authorList>
            <person name="Kawai M."/>
            <person name="Futagami T."/>
            <person name="Toyoda A."/>
            <person name="Takaki Y."/>
            <person name="Nishi S."/>
            <person name="Hori S."/>
            <person name="Arai W."/>
            <person name="Tsubouchi T."/>
            <person name="Morono Y."/>
            <person name="Uchiyama I."/>
            <person name="Ito T."/>
            <person name="Fujiyama A."/>
            <person name="Inagaki F."/>
            <person name="Takami H."/>
        </authorList>
    </citation>
    <scope>NUCLEOTIDE SEQUENCE</scope>
    <source>
        <strain evidence="3">Expedition CK06-06</strain>
    </source>
</reference>
<proteinExistence type="inferred from homology"/>
<dbReference type="CDD" id="cd00291">
    <property type="entry name" value="SirA_YedF_YeeD"/>
    <property type="match status" value="1"/>
</dbReference>